<evidence type="ECO:0000313" key="1">
    <source>
        <dbReference type="EMBL" id="KZP28205.1"/>
    </source>
</evidence>
<proteinExistence type="predicted"/>
<organism evidence="1 2">
    <name type="scientific">Athelia psychrophila</name>
    <dbReference type="NCBI Taxonomy" id="1759441"/>
    <lineage>
        <taxon>Eukaryota</taxon>
        <taxon>Fungi</taxon>
        <taxon>Dikarya</taxon>
        <taxon>Basidiomycota</taxon>
        <taxon>Agaricomycotina</taxon>
        <taxon>Agaricomycetes</taxon>
        <taxon>Agaricomycetidae</taxon>
        <taxon>Atheliales</taxon>
        <taxon>Atheliaceae</taxon>
        <taxon>Athelia</taxon>
    </lineage>
</organism>
<evidence type="ECO:0000313" key="2">
    <source>
        <dbReference type="Proteomes" id="UP000076532"/>
    </source>
</evidence>
<keyword evidence="2" id="KW-1185">Reference proteome</keyword>
<dbReference type="AlphaFoldDB" id="A0A166RF69"/>
<accession>A0A166RF69</accession>
<protein>
    <submittedName>
        <fullName evidence="1">Uncharacterized protein</fullName>
    </submittedName>
</protein>
<name>A0A166RF69_9AGAM</name>
<dbReference type="Proteomes" id="UP000076532">
    <property type="component" value="Unassembled WGS sequence"/>
</dbReference>
<reference evidence="1 2" key="1">
    <citation type="journal article" date="2016" name="Mol. Biol. Evol.">
        <title>Comparative Genomics of Early-Diverging Mushroom-Forming Fungi Provides Insights into the Origins of Lignocellulose Decay Capabilities.</title>
        <authorList>
            <person name="Nagy L.G."/>
            <person name="Riley R."/>
            <person name="Tritt A."/>
            <person name="Adam C."/>
            <person name="Daum C."/>
            <person name="Floudas D."/>
            <person name="Sun H."/>
            <person name="Yadav J.S."/>
            <person name="Pangilinan J."/>
            <person name="Larsson K.H."/>
            <person name="Matsuura K."/>
            <person name="Barry K."/>
            <person name="Labutti K."/>
            <person name="Kuo R."/>
            <person name="Ohm R.A."/>
            <person name="Bhattacharya S.S."/>
            <person name="Shirouzu T."/>
            <person name="Yoshinaga Y."/>
            <person name="Martin F.M."/>
            <person name="Grigoriev I.V."/>
            <person name="Hibbett D.S."/>
        </authorList>
    </citation>
    <scope>NUCLEOTIDE SEQUENCE [LARGE SCALE GENOMIC DNA]</scope>
    <source>
        <strain evidence="1 2">CBS 109695</strain>
    </source>
</reference>
<sequence>MEGGEEEEEYYHPPTFNLRSEVINKTTRVLRDILKFQMNTGPETLHVLITTKDPTQLEREKLMMVFEACLGPTAIQEFDCGDPSMLHIPLPYYPGFNPIYYTIPFK</sequence>
<dbReference type="EMBL" id="KV417504">
    <property type="protein sequence ID" value="KZP28205.1"/>
    <property type="molecule type" value="Genomic_DNA"/>
</dbReference>
<gene>
    <name evidence="1" type="ORF">FIBSPDRAFT_885805</name>
</gene>